<comment type="caution">
    <text evidence="2">The sequence shown here is derived from an EMBL/GenBank/DDBJ whole genome shotgun (WGS) entry which is preliminary data.</text>
</comment>
<dbReference type="Proteomes" id="UP001151760">
    <property type="component" value="Unassembled WGS sequence"/>
</dbReference>
<sequence>MVVKGEILNDFLRFISILIAEFAAGDAVNLALKMKGDMMMKGDMIIKNLDLKPTIDAMIRDFLDQMRLPNIVPYGELNGVPVALVARFGVLSKSADRILVSHGG</sequence>
<keyword evidence="3" id="KW-1185">Reference proteome</keyword>
<protein>
    <submittedName>
        <fullName evidence="2">Uncharacterized protein</fullName>
    </submittedName>
</protein>
<organism evidence="2 3">
    <name type="scientific">Tanacetum coccineum</name>
    <dbReference type="NCBI Taxonomy" id="301880"/>
    <lineage>
        <taxon>Eukaryota</taxon>
        <taxon>Viridiplantae</taxon>
        <taxon>Streptophyta</taxon>
        <taxon>Embryophyta</taxon>
        <taxon>Tracheophyta</taxon>
        <taxon>Spermatophyta</taxon>
        <taxon>Magnoliopsida</taxon>
        <taxon>eudicotyledons</taxon>
        <taxon>Gunneridae</taxon>
        <taxon>Pentapetalae</taxon>
        <taxon>asterids</taxon>
        <taxon>campanulids</taxon>
        <taxon>Asterales</taxon>
        <taxon>Asteraceae</taxon>
        <taxon>Asteroideae</taxon>
        <taxon>Anthemideae</taxon>
        <taxon>Anthemidinae</taxon>
        <taxon>Tanacetum</taxon>
    </lineage>
</organism>
<gene>
    <name evidence="2" type="ORF">Tco_1056462</name>
</gene>
<name>A0ABQ5H382_9ASTR</name>
<accession>A0ABQ5H382</accession>
<keyword evidence="1" id="KW-0472">Membrane</keyword>
<proteinExistence type="predicted"/>
<evidence type="ECO:0000313" key="2">
    <source>
        <dbReference type="EMBL" id="GJT82120.1"/>
    </source>
</evidence>
<reference evidence="2" key="2">
    <citation type="submission" date="2022-01" db="EMBL/GenBank/DDBJ databases">
        <authorList>
            <person name="Yamashiro T."/>
            <person name="Shiraishi A."/>
            <person name="Satake H."/>
            <person name="Nakayama K."/>
        </authorList>
    </citation>
    <scope>NUCLEOTIDE SEQUENCE</scope>
</reference>
<feature type="transmembrane region" description="Helical" evidence="1">
    <location>
        <begin position="12"/>
        <end position="32"/>
    </location>
</feature>
<evidence type="ECO:0000256" key="1">
    <source>
        <dbReference type="SAM" id="Phobius"/>
    </source>
</evidence>
<dbReference type="EMBL" id="BQNB010019139">
    <property type="protein sequence ID" value="GJT82120.1"/>
    <property type="molecule type" value="Genomic_DNA"/>
</dbReference>
<keyword evidence="1" id="KW-1133">Transmembrane helix</keyword>
<evidence type="ECO:0000313" key="3">
    <source>
        <dbReference type="Proteomes" id="UP001151760"/>
    </source>
</evidence>
<reference evidence="2" key="1">
    <citation type="journal article" date="2022" name="Int. J. Mol. Sci.">
        <title>Draft Genome of Tanacetum Coccineum: Genomic Comparison of Closely Related Tanacetum-Family Plants.</title>
        <authorList>
            <person name="Yamashiro T."/>
            <person name="Shiraishi A."/>
            <person name="Nakayama K."/>
            <person name="Satake H."/>
        </authorList>
    </citation>
    <scope>NUCLEOTIDE SEQUENCE</scope>
</reference>
<keyword evidence="1" id="KW-0812">Transmembrane</keyword>